<feature type="chain" id="PRO_5025575005" description="C-type lectin domain-containing protein" evidence="1">
    <location>
        <begin position="36"/>
        <end position="187"/>
    </location>
</feature>
<dbReference type="InterPro" id="IPR016187">
    <property type="entry name" value="CTDL_fold"/>
</dbReference>
<reference evidence="3 4" key="1">
    <citation type="submission" date="2019-06" db="EMBL/GenBank/DDBJ databases">
        <title>A chromosome-scale genome assembly of the European perch, Perca fluviatilis.</title>
        <authorList>
            <person name="Roques C."/>
            <person name="Zahm M."/>
            <person name="Cabau C."/>
            <person name="Klopp C."/>
            <person name="Bouchez O."/>
            <person name="Donnadieu C."/>
            <person name="Kuhl H."/>
            <person name="Gislard M."/>
            <person name="Guendouz S."/>
            <person name="Journot L."/>
            <person name="Haffray P."/>
            <person name="Bestin A."/>
            <person name="Morvezen R."/>
            <person name="Feron R."/>
            <person name="Wen M."/>
            <person name="Jouanno E."/>
            <person name="Herpin A."/>
            <person name="Schartl M."/>
            <person name="Postlethwait J."/>
            <person name="Schaerlinger B."/>
            <person name="Chardard D."/>
            <person name="Lecocq T."/>
            <person name="Poncet C."/>
            <person name="Jaffrelo L."/>
            <person name="Lampietro C."/>
            <person name="Guiguen Y."/>
        </authorList>
    </citation>
    <scope>NUCLEOTIDE SEQUENCE [LARGE SCALE GENOMIC DNA]</scope>
    <source>
        <tissue evidence="3">Blood</tissue>
    </source>
</reference>
<feature type="domain" description="C-type lectin" evidence="2">
    <location>
        <begin position="49"/>
        <end position="162"/>
    </location>
</feature>
<dbReference type="PANTHER" id="PTHR22803">
    <property type="entry name" value="MANNOSE, PHOSPHOLIPASE, LECTIN RECEPTOR RELATED"/>
    <property type="match status" value="1"/>
</dbReference>
<dbReference type="InterPro" id="IPR001304">
    <property type="entry name" value="C-type_lectin-like"/>
</dbReference>
<dbReference type="Proteomes" id="UP000465112">
    <property type="component" value="Chromosome 12"/>
</dbReference>
<dbReference type="PROSITE" id="PS50041">
    <property type="entry name" value="C_TYPE_LECTIN_2"/>
    <property type="match status" value="1"/>
</dbReference>
<dbReference type="SMART" id="SM00034">
    <property type="entry name" value="CLECT"/>
    <property type="match status" value="1"/>
</dbReference>
<dbReference type="SUPFAM" id="SSF56436">
    <property type="entry name" value="C-type lectin-like"/>
    <property type="match status" value="1"/>
</dbReference>
<evidence type="ECO:0000259" key="2">
    <source>
        <dbReference type="PROSITE" id="PS50041"/>
    </source>
</evidence>
<keyword evidence="4" id="KW-1185">Reference proteome</keyword>
<dbReference type="PRINTS" id="PR01504">
    <property type="entry name" value="PNCREATITSAP"/>
</dbReference>
<protein>
    <recommendedName>
        <fullName evidence="2">C-type lectin domain-containing protein</fullName>
    </recommendedName>
</protein>
<evidence type="ECO:0000313" key="3">
    <source>
        <dbReference type="EMBL" id="KAF1383093.1"/>
    </source>
</evidence>
<organism evidence="3 4">
    <name type="scientific">Perca fluviatilis</name>
    <name type="common">European perch</name>
    <dbReference type="NCBI Taxonomy" id="8168"/>
    <lineage>
        <taxon>Eukaryota</taxon>
        <taxon>Metazoa</taxon>
        <taxon>Chordata</taxon>
        <taxon>Craniata</taxon>
        <taxon>Vertebrata</taxon>
        <taxon>Euteleostomi</taxon>
        <taxon>Actinopterygii</taxon>
        <taxon>Neopterygii</taxon>
        <taxon>Teleostei</taxon>
        <taxon>Neoteleostei</taxon>
        <taxon>Acanthomorphata</taxon>
        <taxon>Eupercaria</taxon>
        <taxon>Perciformes</taxon>
        <taxon>Percoidei</taxon>
        <taxon>Percidae</taxon>
        <taxon>Percinae</taxon>
        <taxon>Perca</taxon>
    </lineage>
</organism>
<name>A0A6A5F2U6_PERFL</name>
<dbReference type="InterPro" id="IPR050111">
    <property type="entry name" value="C-type_lectin/snaclec_domain"/>
</dbReference>
<evidence type="ECO:0000256" key="1">
    <source>
        <dbReference type="SAM" id="SignalP"/>
    </source>
</evidence>
<comment type="caution">
    <text evidence="3">The sequence shown here is derived from an EMBL/GenBank/DDBJ whole genome shotgun (WGS) entry which is preliminary data.</text>
</comment>
<feature type="signal peptide" evidence="1">
    <location>
        <begin position="1"/>
        <end position="35"/>
    </location>
</feature>
<proteinExistence type="predicted"/>
<dbReference type="EMBL" id="VHII01000012">
    <property type="protein sequence ID" value="KAF1383093.1"/>
    <property type="molecule type" value="Genomic_DNA"/>
</dbReference>
<dbReference type="Gene3D" id="3.10.100.10">
    <property type="entry name" value="Mannose-Binding Protein A, subunit A"/>
    <property type="match status" value="1"/>
</dbReference>
<dbReference type="InterPro" id="IPR016186">
    <property type="entry name" value="C-type_lectin-like/link_sf"/>
</dbReference>
<evidence type="ECO:0000313" key="4">
    <source>
        <dbReference type="Proteomes" id="UP000465112"/>
    </source>
</evidence>
<keyword evidence="1" id="KW-0732">Signal</keyword>
<gene>
    <name evidence="3" type="ORF">PFLUV_G00150740</name>
</gene>
<dbReference type="AlphaFoldDB" id="A0A6A5F2U6"/>
<sequence length="187" mass="20606">MTKTTPLSKPITTSGKMTSVFPLALLLCLSSGLLAAYGQAPCPPGWRQLGSRCFSYNGGPMNWIDGEFFCISAGGNLASIHSAEEHTFTRNYIKEVTGTDKNAWIGGHDAVQEGRWLWTDGSKFDYTSFATGEPNNHGGGESCVVMNFNGNKKQLERRKLWQRGCFHVLQEQRVTLPHHDDASTAHL</sequence>
<accession>A0A6A5F2U6</accession>
<dbReference type="Pfam" id="PF00059">
    <property type="entry name" value="Lectin_C"/>
    <property type="match status" value="1"/>
</dbReference>